<dbReference type="Proteomes" id="UP000663970">
    <property type="component" value="Unassembled WGS sequence"/>
</dbReference>
<dbReference type="Gene3D" id="3.40.50.2000">
    <property type="entry name" value="Glycogen Phosphorylase B"/>
    <property type="match status" value="2"/>
</dbReference>
<dbReference type="Pfam" id="PF00534">
    <property type="entry name" value="Glycos_transf_1"/>
    <property type="match status" value="1"/>
</dbReference>
<evidence type="ECO:0000259" key="2">
    <source>
        <dbReference type="Pfam" id="PF13439"/>
    </source>
</evidence>
<dbReference type="EMBL" id="JAEKJY010000003">
    <property type="protein sequence ID" value="MBN8235603.1"/>
    <property type="molecule type" value="Genomic_DNA"/>
</dbReference>
<proteinExistence type="predicted"/>
<keyword evidence="4" id="KW-1185">Reference proteome</keyword>
<evidence type="ECO:0000313" key="4">
    <source>
        <dbReference type="Proteomes" id="UP000663970"/>
    </source>
</evidence>
<evidence type="ECO:0000313" key="3">
    <source>
        <dbReference type="EMBL" id="MBN8235603.1"/>
    </source>
</evidence>
<comment type="caution">
    <text evidence="3">The sequence shown here is derived from an EMBL/GenBank/DDBJ whole genome shotgun (WGS) entry which is preliminary data.</text>
</comment>
<dbReference type="Pfam" id="PF13439">
    <property type="entry name" value="Glyco_transf_4"/>
    <property type="match status" value="1"/>
</dbReference>
<dbReference type="InterPro" id="IPR028098">
    <property type="entry name" value="Glyco_trans_4-like_N"/>
</dbReference>
<feature type="domain" description="Glycosyltransferase subfamily 4-like N-terminal" evidence="2">
    <location>
        <begin position="59"/>
        <end position="236"/>
    </location>
</feature>
<organism evidence="3 4">
    <name type="scientific">Halobacillus kuroshimensis</name>
    <dbReference type="NCBI Taxonomy" id="302481"/>
    <lineage>
        <taxon>Bacteria</taxon>
        <taxon>Bacillati</taxon>
        <taxon>Bacillota</taxon>
        <taxon>Bacilli</taxon>
        <taxon>Bacillales</taxon>
        <taxon>Bacillaceae</taxon>
        <taxon>Halobacillus</taxon>
    </lineage>
</organism>
<dbReference type="PANTHER" id="PTHR12526">
    <property type="entry name" value="GLYCOSYLTRANSFERASE"/>
    <property type="match status" value="1"/>
</dbReference>
<sequence length="429" mass="48775">MPPFRIHPALTAVMDQYFLKNKDAAPNSSHSFHQQQMEGRPPKPLTILYVTFLRYPNTGGLSHYITSLKNGMEAAGHHVDVLAPGHMSSVQLEEWIPEAAAAARAFMMERYGSTNEKIIKNLSFLHVFSAFLKTQNLEKYDVIHAQDLFALFLLGDLNQTYQQPLFFTPHGFFTKSRLTFNKIQKGSLEEAYFTCIEKNGIAASTKIIMIADSFRPNLMDLGAAEEKLVTVHTGIDFKPLPLRPREKLTMTCVSRLAPRKGHGYLLEALASLREYRNHVDVWIVGDGVMKEILMKQAEEWELDNVTFWGRRDDIPSILSQSDIYVLPTINDNFPLSIIEAMHSKQAVISTTCGGIPEMVHPEKTGILCEPGNVEELARALRRFITSKEERRRFAEAAESYARKHLTSDVMTKKIEAVYQNHLYRKEGFQ</sequence>
<dbReference type="RefSeq" id="WP_206934317.1">
    <property type="nucleotide sequence ID" value="NZ_JAEKJY010000003.1"/>
</dbReference>
<name>A0ABS3DW67_9BACI</name>
<feature type="domain" description="Glycosyl transferase family 1" evidence="1">
    <location>
        <begin position="244"/>
        <end position="398"/>
    </location>
</feature>
<reference evidence="3 4" key="1">
    <citation type="submission" date="2020-12" db="EMBL/GenBank/DDBJ databases">
        <title>Oil enriched cultivation method for isolating marine PHA-producing bacteria.</title>
        <authorList>
            <person name="Zheng W."/>
            <person name="Yu S."/>
            <person name="Huang Y."/>
        </authorList>
    </citation>
    <scope>NUCLEOTIDE SEQUENCE [LARGE SCALE GENOMIC DNA]</scope>
    <source>
        <strain evidence="3 4">SY-2-6</strain>
    </source>
</reference>
<accession>A0ABS3DW67</accession>
<evidence type="ECO:0000259" key="1">
    <source>
        <dbReference type="Pfam" id="PF00534"/>
    </source>
</evidence>
<dbReference type="SUPFAM" id="SSF53756">
    <property type="entry name" value="UDP-Glycosyltransferase/glycogen phosphorylase"/>
    <property type="match status" value="1"/>
</dbReference>
<dbReference type="InterPro" id="IPR001296">
    <property type="entry name" value="Glyco_trans_1"/>
</dbReference>
<protein>
    <submittedName>
        <fullName evidence="3">Glycosyltransferase family 4 protein</fullName>
    </submittedName>
</protein>
<gene>
    <name evidence="3" type="ORF">JF544_10115</name>
</gene>
<dbReference type="CDD" id="cd03801">
    <property type="entry name" value="GT4_PimA-like"/>
    <property type="match status" value="1"/>
</dbReference>